<organism evidence="1 2">
    <name type="scientific">Sinorhizobium terangae</name>
    <dbReference type="NCBI Taxonomy" id="110322"/>
    <lineage>
        <taxon>Bacteria</taxon>
        <taxon>Pseudomonadati</taxon>
        <taxon>Pseudomonadota</taxon>
        <taxon>Alphaproteobacteria</taxon>
        <taxon>Hyphomicrobiales</taxon>
        <taxon>Rhizobiaceae</taxon>
        <taxon>Sinorhizobium/Ensifer group</taxon>
        <taxon>Sinorhizobium</taxon>
    </lineage>
</organism>
<proteinExistence type="predicted"/>
<evidence type="ECO:0000313" key="1">
    <source>
        <dbReference type="EMBL" id="MQX16934.1"/>
    </source>
</evidence>
<dbReference type="AlphaFoldDB" id="A0A6N7LJL7"/>
<dbReference type="CDD" id="cd11538">
    <property type="entry name" value="NTP-PPase_u1"/>
    <property type="match status" value="1"/>
</dbReference>
<sequence length="101" mass="11385">MLSKLKRQFEAASAAYAVEHGIVRDPDWYILKLQEEVGELTQAWNKVSGRGRTRAMSPEELGQSLADETADLLGHVLLFAHHNDLDLAAAIERKWRFAPDL</sequence>
<evidence type="ECO:0000313" key="2">
    <source>
        <dbReference type="Proteomes" id="UP000439983"/>
    </source>
</evidence>
<comment type="caution">
    <text evidence="1">The sequence shown here is derived from an EMBL/GenBank/DDBJ whole genome shotgun (WGS) entry which is preliminary data.</text>
</comment>
<dbReference type="PIRSF" id="PIRSF036522">
    <property type="entry name" value="UCP036522_pph"/>
    <property type="match status" value="1"/>
</dbReference>
<protein>
    <submittedName>
        <fullName evidence="1">Pyrophosphatase</fullName>
    </submittedName>
</protein>
<dbReference type="InterPro" id="IPR011315">
    <property type="entry name" value="MazG-related_Rhizo-type"/>
</dbReference>
<dbReference type="Gene3D" id="1.10.287.1080">
    <property type="entry name" value="MazG-like"/>
    <property type="match status" value="1"/>
</dbReference>
<reference evidence="1 2" key="1">
    <citation type="journal article" date="2013" name="Genome Biol.">
        <title>Comparative genomics of the core and accessory genomes of 48 Sinorhizobium strains comprising five genospecies.</title>
        <authorList>
            <person name="Sugawara M."/>
            <person name="Epstein B."/>
            <person name="Badgley B.D."/>
            <person name="Unno T."/>
            <person name="Xu L."/>
            <person name="Reese J."/>
            <person name="Gyaneshwar P."/>
            <person name="Denny R."/>
            <person name="Mudge J."/>
            <person name="Bharti A.K."/>
            <person name="Farmer A.D."/>
            <person name="May G.D."/>
            <person name="Woodward J.E."/>
            <person name="Medigue C."/>
            <person name="Vallenet D."/>
            <person name="Lajus A."/>
            <person name="Rouy Z."/>
            <person name="Martinez-Vaz B."/>
            <person name="Tiffin P."/>
            <person name="Young N.D."/>
            <person name="Sadowsky M.J."/>
        </authorList>
    </citation>
    <scope>NUCLEOTIDE SEQUENCE [LARGE SCALE GENOMIC DNA]</scope>
    <source>
        <strain evidence="1 2">USDA4894</strain>
    </source>
</reference>
<dbReference type="EMBL" id="WITC01000084">
    <property type="protein sequence ID" value="MQX16934.1"/>
    <property type="molecule type" value="Genomic_DNA"/>
</dbReference>
<gene>
    <name evidence="1" type="ORF">GHK62_19880</name>
</gene>
<accession>A0A6N7LJL7</accession>
<keyword evidence="2" id="KW-1185">Reference proteome</keyword>
<dbReference type="Proteomes" id="UP000439983">
    <property type="component" value="Unassembled WGS sequence"/>
</dbReference>
<dbReference type="RefSeq" id="WP_153440839.1">
    <property type="nucleotide sequence ID" value="NZ_CP121659.1"/>
</dbReference>
<name>A0A6N7LJL7_SINTE</name>
<dbReference type="SUPFAM" id="SSF101386">
    <property type="entry name" value="all-alpha NTP pyrophosphatases"/>
    <property type="match status" value="1"/>
</dbReference>
<dbReference type="OrthoDB" id="9791898at2"/>